<protein>
    <submittedName>
        <fullName evidence="8">TKL protein kinase</fullName>
    </submittedName>
</protein>
<dbReference type="InterPro" id="IPR017441">
    <property type="entry name" value="Protein_kinase_ATP_BS"/>
</dbReference>
<feature type="transmembrane region" description="Helical" evidence="5">
    <location>
        <begin position="151"/>
        <end position="172"/>
    </location>
</feature>
<dbReference type="SMART" id="SM00049">
    <property type="entry name" value="DEP"/>
    <property type="match status" value="1"/>
</dbReference>
<dbReference type="PROSITE" id="PS50186">
    <property type="entry name" value="DEP"/>
    <property type="match status" value="1"/>
</dbReference>
<evidence type="ECO:0000256" key="2">
    <source>
        <dbReference type="ARBA" id="ARBA00022741"/>
    </source>
</evidence>
<evidence type="ECO:0000256" key="4">
    <source>
        <dbReference type="PROSITE-ProRule" id="PRU10141"/>
    </source>
</evidence>
<dbReference type="GO" id="GO:0035556">
    <property type="term" value="P:intracellular signal transduction"/>
    <property type="evidence" value="ECO:0007669"/>
    <property type="project" value="InterPro"/>
</dbReference>
<keyword evidence="2 4" id="KW-0547">Nucleotide-binding</keyword>
<keyword evidence="5" id="KW-0472">Membrane</keyword>
<evidence type="ECO:0000313" key="8">
    <source>
        <dbReference type="EMBL" id="EQC40125.1"/>
    </source>
</evidence>
<dbReference type="InterPro" id="IPR001245">
    <property type="entry name" value="Ser-Thr/Tyr_kinase_cat_dom"/>
</dbReference>
<dbReference type="PANTHER" id="PTHR44329:SF289">
    <property type="entry name" value="SERINE_THREONINE-PROTEIN KINASE VIK"/>
    <property type="match status" value="1"/>
</dbReference>
<dbReference type="InterPro" id="IPR000591">
    <property type="entry name" value="DEP_dom"/>
</dbReference>
<dbReference type="InParanoid" id="T0R1D4"/>
<dbReference type="Gene3D" id="1.10.10.10">
    <property type="entry name" value="Winged helix-like DNA-binding domain superfamily/Winged helix DNA-binding domain"/>
    <property type="match status" value="1"/>
</dbReference>
<dbReference type="SMART" id="SM00220">
    <property type="entry name" value="S_TKc"/>
    <property type="match status" value="2"/>
</dbReference>
<keyword evidence="9" id="KW-1185">Reference proteome</keyword>
<feature type="transmembrane region" description="Helical" evidence="5">
    <location>
        <begin position="114"/>
        <end position="139"/>
    </location>
</feature>
<dbReference type="eggNOG" id="KOG0192">
    <property type="taxonomic scope" value="Eukaryota"/>
</dbReference>
<dbReference type="RefSeq" id="XP_008606599.1">
    <property type="nucleotide sequence ID" value="XM_008608377.1"/>
</dbReference>
<dbReference type="PROSITE" id="PS50011">
    <property type="entry name" value="PROTEIN_KINASE_DOM"/>
    <property type="match status" value="2"/>
</dbReference>
<feature type="transmembrane region" description="Helical" evidence="5">
    <location>
        <begin position="816"/>
        <end position="840"/>
    </location>
</feature>
<dbReference type="InterPro" id="IPR036388">
    <property type="entry name" value="WH-like_DNA-bd_sf"/>
</dbReference>
<evidence type="ECO:0000313" key="9">
    <source>
        <dbReference type="Proteomes" id="UP000030762"/>
    </source>
</evidence>
<dbReference type="SUPFAM" id="SSF46785">
    <property type="entry name" value="Winged helix' DNA-binding domain"/>
    <property type="match status" value="1"/>
</dbReference>
<feature type="transmembrane region" description="Helical" evidence="5">
    <location>
        <begin position="87"/>
        <end position="108"/>
    </location>
</feature>
<dbReference type="PROSITE" id="PS00108">
    <property type="entry name" value="PROTEIN_KINASE_ST"/>
    <property type="match status" value="1"/>
</dbReference>
<feature type="binding site" evidence="4">
    <location>
        <position position="985"/>
    </location>
    <ligand>
        <name>ATP</name>
        <dbReference type="ChEBI" id="CHEBI:30616"/>
    </ligand>
</feature>
<feature type="transmembrane region" description="Helical" evidence="5">
    <location>
        <begin position="41"/>
        <end position="61"/>
    </location>
</feature>
<dbReference type="CDD" id="cd04371">
    <property type="entry name" value="DEP"/>
    <property type="match status" value="1"/>
</dbReference>
<sequence length="1278" mass="141459">MPVVEQILRRVQAAPTMSPAALAAAEAAREKILDQFKVLQILYTVGYGTMFLLSVACVVYLRRHRATAYLGDSDAARKILLPSFEPLIWVMCAVTGSYTLYFIAASIADYSKPIFNSIFTELLYEGRQFIVFLVITFLFQRSVSRPALTRSMAISFVLCAIPLTTTIVFNVIDAAPLTAHVVTIVYRVSIIAFLIGLCFYPLGRANQRALREFCGFLIGYYVLVLIYAELFYVNLTTAGIVLVFFTITWASTAPFFIYRVLRADTQHWRGLGERACDLQALFRQNQCMQEIVSAQGLHILLEMHQRDIIDFAHLELTRKIGLGASADVYRGLLHSKIPVAIKVYSPTEITEATIVDFSQEAALCSALTHPNVVTFYGMCVLPPTICLVSELCRGSLDDKLHFAKHDYTEPLLLQLCYMLDASRAVAYLHSFSPPFIHRDIKPANFLMDATNRVKLTDFGESRSMAVKVDDVATPSVRLMTMRGTADYMAPEIIDGRQGEASYSEMVDIYSLAVTFWDILHPGREKYASSSSHMHVFKTVLDGQRPPLDPELHPVFRDLLESAWCSDPEFRPTASAVVSLLEAFQEELCGTVAHVLSRLVQYTPLSKSRRGKPNMTFTGEEVVRCLREHGYAYEDEEAVRVGNALIDAGCLHHVTHTKAFENSVASYFFDEAQIDLVQPLPRDQRETKSSNDESVPVIYVSQASSSEPHEASSERLLHNGNCGCKKLAQGFEAKPKAPKHKLFRRNKKVLDATNLLTVNLLNDMAPDEFTGFATTETILSEPNRNAGANLQLQAAVSAYAGDIHASRKVILPTFEPLLWTLCLALSLYAGSLWATVVLDLAFDLSHARGGCLCRSPVYLCVAPPYFYQRSVTVQALARAIAIALTLSLLPVAIALLGGAGDPVVCALRAFCAYRLVVQLLEYTYEGLLYANMNRNHVCPRLQVLVEMHRKHIIDFAQLAIQGRIGAGVSAVVYRGKLRTKLDVAIKAALAHPNIISFHGMCVCPPTICLVFELCRGSVADYLALPAAPLQQSGLDLCLLLDTARAVAYLHSFSPHFLHRDIKPDIYSWTPTAWSTSPTLGRPAPGTVDYMAPEVINGKSGFATYTEAVDVFSLGITMWDILHRGIERYPGLHDNHLRVLDRVLLGDRPTVRTDVHPRFAQFLDAAWRAEPELRPTAATIVDVLEAIHVEALGPVALDLSRAAMFLQGRGNDHVIEAIRLGTSLMDAGFLHHASSLLLAQGLKATKHLQTAVASLRSRTSRFRSNCSADEVMLTSNSSVS</sequence>
<keyword evidence="1" id="KW-0723">Serine/threonine-protein kinase</keyword>
<dbReference type="EMBL" id="JH767137">
    <property type="protein sequence ID" value="EQC40125.1"/>
    <property type="molecule type" value="Genomic_DNA"/>
</dbReference>
<dbReference type="InterPro" id="IPR036390">
    <property type="entry name" value="WH_DNA-bd_sf"/>
</dbReference>
<feature type="transmembrane region" description="Helical" evidence="5">
    <location>
        <begin position="214"/>
        <end position="233"/>
    </location>
</feature>
<feature type="domain" description="Protein kinase" evidence="6">
    <location>
        <begin position="314"/>
        <end position="583"/>
    </location>
</feature>
<keyword evidence="8" id="KW-0418">Kinase</keyword>
<dbReference type="Proteomes" id="UP000030762">
    <property type="component" value="Unassembled WGS sequence"/>
</dbReference>
<dbReference type="OrthoDB" id="10261027at2759"/>
<evidence type="ECO:0000259" key="7">
    <source>
        <dbReference type="PROSITE" id="PS50186"/>
    </source>
</evidence>
<evidence type="ECO:0000259" key="6">
    <source>
        <dbReference type="PROSITE" id="PS50011"/>
    </source>
</evidence>
<dbReference type="PANTHER" id="PTHR44329">
    <property type="entry name" value="SERINE/THREONINE-PROTEIN KINASE TNNI3K-RELATED"/>
    <property type="match status" value="1"/>
</dbReference>
<dbReference type="AlphaFoldDB" id="T0R1D4"/>
<evidence type="ECO:0000256" key="5">
    <source>
        <dbReference type="SAM" id="Phobius"/>
    </source>
</evidence>
<dbReference type="InterPro" id="IPR051681">
    <property type="entry name" value="Ser/Thr_Kinases-Pseudokinases"/>
</dbReference>
<dbReference type="Pfam" id="PF07714">
    <property type="entry name" value="PK_Tyr_Ser-Thr"/>
    <property type="match status" value="1"/>
</dbReference>
<organism evidence="8 9">
    <name type="scientific">Saprolegnia diclina (strain VS20)</name>
    <dbReference type="NCBI Taxonomy" id="1156394"/>
    <lineage>
        <taxon>Eukaryota</taxon>
        <taxon>Sar</taxon>
        <taxon>Stramenopiles</taxon>
        <taxon>Oomycota</taxon>
        <taxon>Saprolegniomycetes</taxon>
        <taxon>Saprolegniales</taxon>
        <taxon>Saprolegniaceae</taxon>
        <taxon>Saprolegnia</taxon>
    </lineage>
</organism>
<feature type="domain" description="DEP" evidence="7">
    <location>
        <begin position="615"/>
        <end position="670"/>
    </location>
</feature>
<dbReference type="Pfam" id="PF00069">
    <property type="entry name" value="Pkinase"/>
    <property type="match status" value="2"/>
</dbReference>
<keyword evidence="5" id="KW-0812">Transmembrane</keyword>
<keyword evidence="8" id="KW-0808">Transferase</keyword>
<evidence type="ECO:0000256" key="1">
    <source>
        <dbReference type="ARBA" id="ARBA00022527"/>
    </source>
</evidence>
<feature type="domain" description="Protein kinase" evidence="6">
    <location>
        <begin position="912"/>
        <end position="1185"/>
    </location>
</feature>
<dbReference type="VEuPathDB" id="FungiDB:SDRG_02776"/>
<dbReference type="GeneID" id="19943503"/>
<keyword evidence="5" id="KW-1133">Transmembrane helix</keyword>
<name>T0R1D4_SAPDV</name>
<feature type="transmembrane region" description="Helical" evidence="5">
    <location>
        <begin position="184"/>
        <end position="202"/>
    </location>
</feature>
<dbReference type="STRING" id="1156394.T0R1D4"/>
<dbReference type="GO" id="GO:0004674">
    <property type="term" value="F:protein serine/threonine kinase activity"/>
    <property type="evidence" value="ECO:0007669"/>
    <property type="project" value="UniProtKB-KW"/>
</dbReference>
<dbReference type="InterPro" id="IPR008271">
    <property type="entry name" value="Ser/Thr_kinase_AS"/>
</dbReference>
<dbReference type="Gene3D" id="3.30.200.20">
    <property type="entry name" value="Phosphorylase Kinase, domain 1"/>
    <property type="match status" value="1"/>
</dbReference>
<feature type="transmembrane region" description="Helical" evidence="5">
    <location>
        <begin position="878"/>
        <end position="898"/>
    </location>
</feature>
<reference evidence="8 9" key="1">
    <citation type="submission" date="2012-04" db="EMBL/GenBank/DDBJ databases">
        <title>The Genome Sequence of Saprolegnia declina VS20.</title>
        <authorList>
            <consortium name="The Broad Institute Genome Sequencing Platform"/>
            <person name="Russ C."/>
            <person name="Nusbaum C."/>
            <person name="Tyler B."/>
            <person name="van West P."/>
            <person name="Dieguez-Uribeondo J."/>
            <person name="de Bruijn I."/>
            <person name="Tripathy S."/>
            <person name="Jiang R."/>
            <person name="Young S.K."/>
            <person name="Zeng Q."/>
            <person name="Gargeya S."/>
            <person name="Fitzgerald M."/>
            <person name="Haas B."/>
            <person name="Abouelleil A."/>
            <person name="Alvarado L."/>
            <person name="Arachchi H.M."/>
            <person name="Berlin A."/>
            <person name="Chapman S.B."/>
            <person name="Goldberg J."/>
            <person name="Griggs A."/>
            <person name="Gujja S."/>
            <person name="Hansen M."/>
            <person name="Howarth C."/>
            <person name="Imamovic A."/>
            <person name="Larimer J."/>
            <person name="McCowen C."/>
            <person name="Montmayeur A."/>
            <person name="Murphy C."/>
            <person name="Neiman D."/>
            <person name="Pearson M."/>
            <person name="Priest M."/>
            <person name="Roberts A."/>
            <person name="Saif S."/>
            <person name="Shea T."/>
            <person name="Sisk P."/>
            <person name="Sykes S."/>
            <person name="Wortman J."/>
            <person name="Nusbaum C."/>
            <person name="Birren B."/>
        </authorList>
    </citation>
    <scope>NUCLEOTIDE SEQUENCE [LARGE SCALE GENOMIC DNA]</scope>
    <source>
        <strain evidence="8 9">VS20</strain>
    </source>
</reference>
<proteinExistence type="predicted"/>
<keyword evidence="3 4" id="KW-0067">ATP-binding</keyword>
<gene>
    <name evidence="8" type="ORF">SDRG_02776</name>
</gene>
<dbReference type="InterPro" id="IPR000719">
    <property type="entry name" value="Prot_kinase_dom"/>
</dbReference>
<dbReference type="Gene3D" id="1.10.510.10">
    <property type="entry name" value="Transferase(Phosphotransferase) domain 1"/>
    <property type="match status" value="3"/>
</dbReference>
<accession>T0R1D4</accession>
<dbReference type="InterPro" id="IPR011009">
    <property type="entry name" value="Kinase-like_dom_sf"/>
</dbReference>
<evidence type="ECO:0000256" key="3">
    <source>
        <dbReference type="ARBA" id="ARBA00022840"/>
    </source>
</evidence>
<dbReference type="SUPFAM" id="SSF56112">
    <property type="entry name" value="Protein kinase-like (PK-like)"/>
    <property type="match status" value="2"/>
</dbReference>
<dbReference type="GO" id="GO:0005524">
    <property type="term" value="F:ATP binding"/>
    <property type="evidence" value="ECO:0007669"/>
    <property type="project" value="UniProtKB-UniRule"/>
</dbReference>
<dbReference type="PROSITE" id="PS00107">
    <property type="entry name" value="PROTEIN_KINASE_ATP"/>
    <property type="match status" value="2"/>
</dbReference>
<feature type="binding site" evidence="4">
    <location>
        <position position="342"/>
    </location>
    <ligand>
        <name>ATP</name>
        <dbReference type="ChEBI" id="CHEBI:30616"/>
    </ligand>
</feature>